<reference evidence="3" key="1">
    <citation type="submission" date="2025-08" db="UniProtKB">
        <authorList>
            <consortium name="RefSeq"/>
        </authorList>
    </citation>
    <scope>IDENTIFICATION</scope>
</reference>
<evidence type="ECO:0000313" key="3">
    <source>
        <dbReference type="RefSeq" id="XP_024936781.1"/>
    </source>
</evidence>
<feature type="compositionally biased region" description="Basic and acidic residues" evidence="1">
    <location>
        <begin position="18"/>
        <end position="35"/>
    </location>
</feature>
<dbReference type="AlphaFoldDB" id="A0AAJ7RAC5"/>
<accession>A0AAJ7RAC5</accession>
<sequence length="233" mass="26617">MLKKTGIERDIFGLNAGKEPKEKDKKEKGNIKERPMSAALSVTQEAETPSVPLTTEAGDPVVVLIELELYTPLIQCRAKIDFTNALEEMITTTKVHDPYPYTIQLAEEQYLNSIRKLVDTITEGYRDFIEKNNTSQNQVDGSVMESCNETEIENSSSSKIFSEKSKRRIIAIYTISLRDRFVRCHSKYIEKENDLFVRSKIQVKNAHIAFQRGSRFHCNGLYIFDRANALGDK</sequence>
<feature type="compositionally biased region" description="Basic and acidic residues" evidence="1">
    <location>
        <begin position="1"/>
        <end position="11"/>
    </location>
</feature>
<organism evidence="2 3">
    <name type="scientific">Cephus cinctus</name>
    <name type="common">Wheat stem sawfly</name>
    <dbReference type="NCBI Taxonomy" id="211228"/>
    <lineage>
        <taxon>Eukaryota</taxon>
        <taxon>Metazoa</taxon>
        <taxon>Ecdysozoa</taxon>
        <taxon>Arthropoda</taxon>
        <taxon>Hexapoda</taxon>
        <taxon>Insecta</taxon>
        <taxon>Pterygota</taxon>
        <taxon>Neoptera</taxon>
        <taxon>Endopterygota</taxon>
        <taxon>Hymenoptera</taxon>
        <taxon>Cephoidea</taxon>
        <taxon>Cephidae</taxon>
        <taxon>Cephus</taxon>
    </lineage>
</organism>
<protein>
    <submittedName>
        <fullName evidence="3">Uncharacterized protein LOC112493792 isoform X4</fullName>
    </submittedName>
</protein>
<name>A0AAJ7RAC5_CEPCN</name>
<gene>
    <name evidence="3" type="primary">LOC112493792</name>
</gene>
<feature type="region of interest" description="Disordered" evidence="1">
    <location>
        <begin position="1"/>
        <end position="37"/>
    </location>
</feature>
<dbReference type="RefSeq" id="XP_024936781.1">
    <property type="nucleotide sequence ID" value="XM_025081013.1"/>
</dbReference>
<evidence type="ECO:0000256" key="1">
    <source>
        <dbReference type="SAM" id="MobiDB-lite"/>
    </source>
</evidence>
<keyword evidence="2" id="KW-1185">Reference proteome</keyword>
<dbReference type="GeneID" id="112493792"/>
<proteinExistence type="predicted"/>
<dbReference type="Proteomes" id="UP000694920">
    <property type="component" value="Unplaced"/>
</dbReference>
<evidence type="ECO:0000313" key="2">
    <source>
        <dbReference type="Proteomes" id="UP000694920"/>
    </source>
</evidence>